<evidence type="ECO:0000256" key="2">
    <source>
        <dbReference type="ARBA" id="ARBA00009853"/>
    </source>
</evidence>
<protein>
    <submittedName>
        <fullName evidence="8">DMT family transporter</fullName>
    </submittedName>
</protein>
<dbReference type="GO" id="GO:0016020">
    <property type="term" value="C:membrane"/>
    <property type="evidence" value="ECO:0007669"/>
    <property type="project" value="UniProtKB-SubCell"/>
</dbReference>
<feature type="transmembrane region" description="Helical" evidence="6">
    <location>
        <begin position="273"/>
        <end position="291"/>
    </location>
</feature>
<dbReference type="InterPro" id="IPR000620">
    <property type="entry name" value="EamA_dom"/>
</dbReference>
<feature type="domain" description="EamA" evidence="7">
    <location>
        <begin position="11"/>
        <end position="143"/>
    </location>
</feature>
<evidence type="ECO:0000256" key="1">
    <source>
        <dbReference type="ARBA" id="ARBA00004141"/>
    </source>
</evidence>
<dbReference type="RefSeq" id="WP_185663235.1">
    <property type="nucleotide sequence ID" value="NZ_JACLAW010000003.1"/>
</dbReference>
<comment type="similarity">
    <text evidence="2">Belongs to the drug/metabolite transporter (DMT) superfamily. 10 TMS drug/metabolite exporter (DME) (TC 2.A.7.3) family.</text>
</comment>
<name>A0A7X1KL64_9SPHN</name>
<evidence type="ECO:0000256" key="5">
    <source>
        <dbReference type="ARBA" id="ARBA00023136"/>
    </source>
</evidence>
<evidence type="ECO:0000256" key="3">
    <source>
        <dbReference type="ARBA" id="ARBA00022692"/>
    </source>
</evidence>
<evidence type="ECO:0000259" key="7">
    <source>
        <dbReference type="Pfam" id="PF00892"/>
    </source>
</evidence>
<feature type="transmembrane region" description="Helical" evidence="6">
    <location>
        <begin position="245"/>
        <end position="267"/>
    </location>
</feature>
<evidence type="ECO:0000313" key="8">
    <source>
        <dbReference type="EMBL" id="MBC2664993.1"/>
    </source>
</evidence>
<gene>
    <name evidence="8" type="ORF">H7F51_05655</name>
</gene>
<keyword evidence="9" id="KW-1185">Reference proteome</keyword>
<dbReference type="InterPro" id="IPR037185">
    <property type="entry name" value="EmrE-like"/>
</dbReference>
<evidence type="ECO:0000256" key="4">
    <source>
        <dbReference type="ARBA" id="ARBA00022989"/>
    </source>
</evidence>
<reference evidence="8 9" key="1">
    <citation type="submission" date="2020-08" db="EMBL/GenBank/DDBJ databases">
        <title>The genome sequence of type strain Novosphingobium flavum NBRC 111647.</title>
        <authorList>
            <person name="Liu Y."/>
        </authorList>
    </citation>
    <scope>NUCLEOTIDE SEQUENCE [LARGE SCALE GENOMIC DNA]</scope>
    <source>
        <strain evidence="8 9">NBRC 111647</strain>
    </source>
</reference>
<keyword evidence="3 6" id="KW-0812">Transmembrane</keyword>
<organism evidence="8 9">
    <name type="scientific">Novosphingobium flavum</name>
    <dbReference type="NCBI Taxonomy" id="1778672"/>
    <lineage>
        <taxon>Bacteria</taxon>
        <taxon>Pseudomonadati</taxon>
        <taxon>Pseudomonadota</taxon>
        <taxon>Alphaproteobacteria</taxon>
        <taxon>Sphingomonadales</taxon>
        <taxon>Sphingomonadaceae</taxon>
        <taxon>Novosphingobium</taxon>
    </lineage>
</organism>
<proteinExistence type="inferred from homology"/>
<evidence type="ECO:0000256" key="6">
    <source>
        <dbReference type="SAM" id="Phobius"/>
    </source>
</evidence>
<dbReference type="AlphaFoldDB" id="A0A7X1KL64"/>
<feature type="transmembrane region" description="Helical" evidence="6">
    <location>
        <begin position="186"/>
        <end position="207"/>
    </location>
</feature>
<feature type="transmembrane region" description="Helical" evidence="6">
    <location>
        <begin position="12"/>
        <end position="30"/>
    </location>
</feature>
<feature type="transmembrane region" description="Helical" evidence="6">
    <location>
        <begin position="101"/>
        <end position="121"/>
    </location>
</feature>
<comment type="subcellular location">
    <subcellularLocation>
        <location evidence="1">Membrane</location>
        <topology evidence="1">Multi-pass membrane protein</topology>
    </subcellularLocation>
</comment>
<feature type="transmembrane region" description="Helical" evidence="6">
    <location>
        <begin position="128"/>
        <end position="148"/>
    </location>
</feature>
<dbReference type="EMBL" id="JACLAW010000003">
    <property type="protein sequence ID" value="MBC2664993.1"/>
    <property type="molecule type" value="Genomic_DNA"/>
</dbReference>
<comment type="caution">
    <text evidence="8">The sequence shown here is derived from an EMBL/GenBank/DDBJ whole genome shotgun (WGS) entry which is preliminary data.</text>
</comment>
<dbReference type="Proteomes" id="UP000566813">
    <property type="component" value="Unassembled WGS sequence"/>
</dbReference>
<keyword evidence="5 6" id="KW-0472">Membrane</keyword>
<feature type="transmembrane region" description="Helical" evidence="6">
    <location>
        <begin position="154"/>
        <end position="174"/>
    </location>
</feature>
<feature type="transmembrane region" description="Helical" evidence="6">
    <location>
        <begin position="36"/>
        <end position="60"/>
    </location>
</feature>
<dbReference type="SUPFAM" id="SSF103481">
    <property type="entry name" value="Multidrug resistance efflux transporter EmrE"/>
    <property type="match status" value="2"/>
</dbReference>
<accession>A0A7X1KL64</accession>
<evidence type="ECO:0000313" key="9">
    <source>
        <dbReference type="Proteomes" id="UP000566813"/>
    </source>
</evidence>
<dbReference type="Pfam" id="PF00892">
    <property type="entry name" value="EamA"/>
    <property type="match status" value="1"/>
</dbReference>
<dbReference type="PANTHER" id="PTHR22911:SF6">
    <property type="entry name" value="SOLUTE CARRIER FAMILY 35 MEMBER G1"/>
    <property type="match status" value="1"/>
</dbReference>
<keyword evidence="4 6" id="KW-1133">Transmembrane helix</keyword>
<feature type="transmembrane region" description="Helical" evidence="6">
    <location>
        <begin position="72"/>
        <end position="95"/>
    </location>
</feature>
<dbReference type="PANTHER" id="PTHR22911">
    <property type="entry name" value="ACYL-MALONYL CONDENSING ENZYME-RELATED"/>
    <property type="match status" value="1"/>
</dbReference>
<feature type="transmembrane region" description="Helical" evidence="6">
    <location>
        <begin position="219"/>
        <end position="238"/>
    </location>
</feature>
<sequence length="303" mass="30746">METAHHGTERRGLILALLGFATLSIGDTIVKTMAGQWAASAVTACRYAFGALGLAALVAAREGVGALRPVRPALQLLRGVSVAVATIGFAGAVFIMPLADATAIVFVSPMLTGLLSALFLGEPARRETWIATVAAFAGVLVVLRPNLLALGPGALLPLLTAGGMSLLIIGNRALVGSASALAQQFYAAVVAAPVLVAIAVAGAFSDFAPMAVGVPSPSVVARCAIVAVTATTGHWLIYRGTVLAGAGAVAPMAYVQILVVALLGWAVFGNVPAPLSVAGMMMIVGAGLYLWRAGRMREPVEVE</sequence>